<accession>A0A9P1P9G4</accession>
<gene>
    <name evidence="3" type="primary">glgA_1</name>
    <name evidence="3" type="ORF">UMC4404_15401</name>
</gene>
<dbReference type="EMBL" id="CDNY01000003">
    <property type="protein sequence ID" value="CEO33560.1"/>
    <property type="molecule type" value="Genomic_DNA"/>
</dbReference>
<dbReference type="RefSeq" id="WP_057558701.1">
    <property type="nucleotide sequence ID" value="NZ_CDNY01000003.1"/>
</dbReference>
<keyword evidence="3" id="KW-0808">Transferase</keyword>
<dbReference type="EC" id="2.4.1.21" evidence="3"/>
<dbReference type="Pfam" id="PF13477">
    <property type="entry name" value="Glyco_trans_4_2"/>
    <property type="match status" value="1"/>
</dbReference>
<proteinExistence type="predicted"/>
<keyword evidence="3" id="KW-0328">Glycosyltransferase</keyword>
<feature type="domain" description="Glycosyl transferase family 1" evidence="1">
    <location>
        <begin position="196"/>
        <end position="357"/>
    </location>
</feature>
<evidence type="ECO:0000259" key="1">
    <source>
        <dbReference type="Pfam" id="PF00534"/>
    </source>
</evidence>
<dbReference type="InterPro" id="IPR028098">
    <property type="entry name" value="Glyco_trans_4-like_N"/>
</dbReference>
<name>A0A9P1P9G4_PARSO</name>
<dbReference type="PANTHER" id="PTHR12526">
    <property type="entry name" value="GLYCOSYLTRANSFERASE"/>
    <property type="match status" value="1"/>
</dbReference>
<comment type="caution">
    <text evidence="3">The sequence shown here is derived from an EMBL/GenBank/DDBJ whole genome shotgun (WGS) entry which is preliminary data.</text>
</comment>
<dbReference type="Proteomes" id="UP000049685">
    <property type="component" value="Unassembled WGS sequence"/>
</dbReference>
<feature type="domain" description="Glycosyltransferase subfamily 4-like N-terminal" evidence="2">
    <location>
        <begin position="30"/>
        <end position="147"/>
    </location>
</feature>
<dbReference type="CDD" id="cd03808">
    <property type="entry name" value="GT4_CapM-like"/>
    <property type="match status" value="1"/>
</dbReference>
<dbReference type="SUPFAM" id="SSF53756">
    <property type="entry name" value="UDP-Glycosyltransferase/glycogen phosphorylase"/>
    <property type="match status" value="1"/>
</dbReference>
<dbReference type="AlphaFoldDB" id="A0A9P1P9G4"/>
<sequence>MNKAKIIQVSAIDATMDKLLRRLNEMSIEDGYEVIGICSKGDKTKKLKEEGFNIYNINIDRKIKPISNLKSIYEMYKYFKKESPEIVHVHTPIAAVLGRIAAKMAKVPNIIYTAHGFYFHENMSPLVYKVFLGIEKIIAKTCTDFIFTQSEEDAKTAMDNNFISGDKILAIGNGVDVLSRFNPKNINEEEIRHLYKELNLNKEDKIVAFIGRLVKEKGIFDLLDSYEHISNKVKFVIIGDVFQGDRDTETVQKLEKYKENNNIIFTGNRSDIHNLLHISDIFCLPSYREGMPRSIIEGMAMECAVVATDIRGSREEVIDGETGYLVKINSPQEIANKIDEIFDNEQLLNHMKIEGRKKAEQIYSEDVVVKKQLKVFEKMIDRGYNKIQIIGE</sequence>
<evidence type="ECO:0000313" key="3">
    <source>
        <dbReference type="EMBL" id="CEO33560.1"/>
    </source>
</evidence>
<dbReference type="InterPro" id="IPR001296">
    <property type="entry name" value="Glyco_trans_1"/>
</dbReference>
<evidence type="ECO:0000259" key="2">
    <source>
        <dbReference type="Pfam" id="PF13477"/>
    </source>
</evidence>
<protein>
    <submittedName>
        <fullName evidence="3">Capsular polysaccharide biosynthesis protein</fullName>
        <ecNumber evidence="3">2.4.1.21</ecNumber>
    </submittedName>
</protein>
<dbReference type="Pfam" id="PF00534">
    <property type="entry name" value="Glycos_transf_1"/>
    <property type="match status" value="1"/>
</dbReference>
<organism evidence="3 4">
    <name type="scientific">Paraclostridium sordellii</name>
    <name type="common">Clostridium sordellii</name>
    <dbReference type="NCBI Taxonomy" id="1505"/>
    <lineage>
        <taxon>Bacteria</taxon>
        <taxon>Bacillati</taxon>
        <taxon>Bacillota</taxon>
        <taxon>Clostridia</taxon>
        <taxon>Peptostreptococcales</taxon>
        <taxon>Peptostreptococcaceae</taxon>
        <taxon>Paraclostridium</taxon>
    </lineage>
</organism>
<reference evidence="4" key="1">
    <citation type="submission" date="2015-01" db="EMBL/GenBank/DDBJ databases">
        <authorList>
            <person name="Aslett A.Martin."/>
            <person name="De Silva Nishadi"/>
        </authorList>
    </citation>
    <scope>NUCLEOTIDE SEQUENCE [LARGE SCALE GENOMIC DNA]</scope>
    <source>
        <strain evidence="4">UMC4404</strain>
    </source>
</reference>
<evidence type="ECO:0000313" key="4">
    <source>
        <dbReference type="Proteomes" id="UP000049685"/>
    </source>
</evidence>
<dbReference type="GO" id="GO:0009011">
    <property type="term" value="F:alpha-1,4-glucan glucosyltransferase (ADP-glucose donor) activity"/>
    <property type="evidence" value="ECO:0007669"/>
    <property type="project" value="UniProtKB-EC"/>
</dbReference>
<dbReference type="Gene3D" id="3.40.50.2000">
    <property type="entry name" value="Glycogen Phosphorylase B"/>
    <property type="match status" value="2"/>
</dbReference>